<name>A0A6J8A7Y1_MYTCO</name>
<organism evidence="1 2">
    <name type="scientific">Mytilus coruscus</name>
    <name type="common">Sea mussel</name>
    <dbReference type="NCBI Taxonomy" id="42192"/>
    <lineage>
        <taxon>Eukaryota</taxon>
        <taxon>Metazoa</taxon>
        <taxon>Spiralia</taxon>
        <taxon>Lophotrochozoa</taxon>
        <taxon>Mollusca</taxon>
        <taxon>Bivalvia</taxon>
        <taxon>Autobranchia</taxon>
        <taxon>Pteriomorphia</taxon>
        <taxon>Mytilida</taxon>
        <taxon>Mytiloidea</taxon>
        <taxon>Mytilidae</taxon>
        <taxon>Mytilinae</taxon>
        <taxon>Mytilus</taxon>
    </lineage>
</organism>
<accession>A0A6J8A7Y1</accession>
<dbReference type="OrthoDB" id="1597724at2759"/>
<evidence type="ECO:0008006" key="3">
    <source>
        <dbReference type="Google" id="ProtNLM"/>
    </source>
</evidence>
<dbReference type="PANTHER" id="PTHR14819:SF25">
    <property type="entry name" value="CHROMOSOME UNDETERMINED SCAFFOLD_52, WHOLE GENOME SHOTGUN SEQUENCE"/>
    <property type="match status" value="1"/>
</dbReference>
<dbReference type="EMBL" id="CACVKT020000784">
    <property type="protein sequence ID" value="CAC5363000.1"/>
    <property type="molecule type" value="Genomic_DNA"/>
</dbReference>
<dbReference type="AlphaFoldDB" id="A0A6J8A7Y1"/>
<evidence type="ECO:0000313" key="1">
    <source>
        <dbReference type="EMBL" id="CAC5363000.1"/>
    </source>
</evidence>
<keyword evidence="2" id="KW-1185">Reference proteome</keyword>
<sequence>MLKKIDTRLAEYNSQDVRFDVSFATEVLLLISKEIDTHNKHLENSYRFNLLSPYRAMVVTHVQPFITDFFVRLNEKYNKKHSPKGQMEEYKGTVWTLFKNVVDSKTENVIAATFFREAITKAVTEHLSDLLPILVQEHIMTSFAHEKYTLMKTIMTDLAEKDNFELFFIFILDPSEYTRAWMHRHIDNDMFDRGTDSSTTYGRLAKCQIQKILKQLLKCISEASRICCNSDMKDISSWIQEFIQHSRELNILPFPNEVFAHVQNRTVDDLESYTNDIINDWNEMERDISELYDDTDENTVQWKKNPISEIMEKLWGCTAKCMFCAEPCRHTDKSHLEQDVPHQCIQHRPQGIGGFHWENTRYLVTEFCNFWVQTNQKYKWTEGEQKVSRYYKEYKTHFPGWDIVPSSDKSKYWMWVMNKYQNELKERYKVEKANLPESWKTITKEEAIESLSFI</sequence>
<dbReference type="InterPro" id="IPR052986">
    <property type="entry name" value="VLIG_GTPase"/>
</dbReference>
<dbReference type="Proteomes" id="UP000507470">
    <property type="component" value="Unassembled WGS sequence"/>
</dbReference>
<protein>
    <recommendedName>
        <fullName evidence="3">Interferon-induced very large GTPase 1</fullName>
    </recommendedName>
</protein>
<evidence type="ECO:0000313" key="2">
    <source>
        <dbReference type="Proteomes" id="UP000507470"/>
    </source>
</evidence>
<dbReference type="PANTHER" id="PTHR14819">
    <property type="entry name" value="GTP-BINDING"/>
    <property type="match status" value="1"/>
</dbReference>
<reference evidence="1 2" key="1">
    <citation type="submission" date="2020-06" db="EMBL/GenBank/DDBJ databases">
        <authorList>
            <person name="Li R."/>
            <person name="Bekaert M."/>
        </authorList>
    </citation>
    <scope>NUCLEOTIDE SEQUENCE [LARGE SCALE GENOMIC DNA]</scope>
    <source>
        <strain evidence="2">wild</strain>
    </source>
</reference>
<proteinExistence type="predicted"/>
<gene>
    <name evidence="1" type="ORF">MCOR_4575</name>
</gene>